<feature type="compositionally biased region" description="Low complexity" evidence="1">
    <location>
        <begin position="244"/>
        <end position="261"/>
    </location>
</feature>
<protein>
    <submittedName>
        <fullName evidence="2">Uncharacterized protein</fullName>
    </submittedName>
</protein>
<organism evidence="2 3">
    <name type="scientific">Candidatus Methylacidithermus pantelleriae</name>
    <dbReference type="NCBI Taxonomy" id="2744239"/>
    <lineage>
        <taxon>Bacteria</taxon>
        <taxon>Pseudomonadati</taxon>
        <taxon>Verrucomicrobiota</taxon>
        <taxon>Methylacidiphilae</taxon>
        <taxon>Methylacidiphilales</taxon>
        <taxon>Methylacidiphilaceae</taxon>
        <taxon>Candidatus Methylacidithermus</taxon>
    </lineage>
</organism>
<feature type="region of interest" description="Disordered" evidence="1">
    <location>
        <begin position="199"/>
        <end position="261"/>
    </location>
</feature>
<dbReference type="Proteomes" id="UP000663859">
    <property type="component" value="Unassembled WGS sequence"/>
</dbReference>
<evidence type="ECO:0000313" key="2">
    <source>
        <dbReference type="EMBL" id="CAF0704954.1"/>
    </source>
</evidence>
<keyword evidence="3" id="KW-1185">Reference proteome</keyword>
<proteinExistence type="predicted"/>
<feature type="compositionally biased region" description="Pro residues" evidence="1">
    <location>
        <begin position="231"/>
        <end position="243"/>
    </location>
</feature>
<dbReference type="RefSeq" id="WP_174582582.1">
    <property type="nucleotide sequence ID" value="NZ_CAJNOB010000070.1"/>
</dbReference>
<feature type="compositionally biased region" description="Polar residues" evidence="1">
    <location>
        <begin position="200"/>
        <end position="216"/>
    </location>
</feature>
<evidence type="ECO:0000313" key="3">
    <source>
        <dbReference type="Proteomes" id="UP000663859"/>
    </source>
</evidence>
<dbReference type="EMBL" id="CAJNOB010000070">
    <property type="protein sequence ID" value="CAF0704954.1"/>
    <property type="molecule type" value="Genomic_DNA"/>
</dbReference>
<name>A0A8J2BQZ9_9BACT</name>
<gene>
    <name evidence="2" type="ORF">MPNT_80037</name>
</gene>
<comment type="caution">
    <text evidence="2">The sequence shown here is derived from an EMBL/GenBank/DDBJ whole genome shotgun (WGS) entry which is preliminary data.</text>
</comment>
<sequence>MKNFWFLSLAITLLVQSNRSCLAWIVSERLTVASPQGNFRLVQEYEPGEPYSCYRTWVEQSNGSRYLLTEGDRPEHLRYAATYSISPDEQWIFRSQKWASGESVGYLYHREPKDGKFRRVDGQFDKRAWQFYRELAPRRGWILPNFHKTIYVERDAWSKPGILRFHLFGARDLGSNSVEQEVTLCYELANGKFVECEASKPSTQPEAQLPSQSHLANPNEPPSENYRPWNQEPPPFAAPPPPASENGPPESGSSAEPSSPP</sequence>
<accession>A0A8J2BQZ9</accession>
<evidence type="ECO:0000256" key="1">
    <source>
        <dbReference type="SAM" id="MobiDB-lite"/>
    </source>
</evidence>
<dbReference type="AlphaFoldDB" id="A0A8J2BQZ9"/>
<reference evidence="2" key="1">
    <citation type="submission" date="2021-02" db="EMBL/GenBank/DDBJ databases">
        <authorList>
            <person name="Cremers G."/>
            <person name="Picone N."/>
        </authorList>
    </citation>
    <scope>NUCLEOTIDE SEQUENCE</scope>
    <source>
        <strain evidence="2">PQ17</strain>
    </source>
</reference>